<evidence type="ECO:0000256" key="5">
    <source>
        <dbReference type="ARBA" id="ARBA00022741"/>
    </source>
</evidence>
<dbReference type="Pfam" id="PF13426">
    <property type="entry name" value="PAS_9"/>
    <property type="match status" value="1"/>
</dbReference>
<feature type="modified residue" description="4-aspartylphosphate" evidence="9">
    <location>
        <position position="874"/>
    </location>
</feature>
<dbReference type="PANTHER" id="PTHR43065:SF46">
    <property type="entry name" value="C4-DICARBOXYLATE TRANSPORT SENSOR PROTEIN DCTB"/>
    <property type="match status" value="1"/>
</dbReference>
<name>A0ABT3JBR6_9SPHN</name>
<reference evidence="15 16" key="1">
    <citation type="submission" date="2022-10" db="EMBL/GenBank/DDBJ databases">
        <title>Sphingomonas sp.</title>
        <authorList>
            <person name="Jin C."/>
        </authorList>
    </citation>
    <scope>NUCLEOTIDE SEQUENCE [LARGE SCALE GENOMIC DNA]</scope>
    <source>
        <strain evidence="15 16">BN140010</strain>
    </source>
</reference>
<evidence type="ECO:0000259" key="14">
    <source>
        <dbReference type="PROSITE" id="PS50113"/>
    </source>
</evidence>
<feature type="domain" description="PAC" evidence="14">
    <location>
        <begin position="360"/>
        <end position="412"/>
    </location>
</feature>
<dbReference type="SMART" id="SM00387">
    <property type="entry name" value="HATPase_c"/>
    <property type="match status" value="1"/>
</dbReference>
<dbReference type="Proteomes" id="UP001526246">
    <property type="component" value="Unassembled WGS sequence"/>
</dbReference>
<evidence type="ECO:0000259" key="13">
    <source>
        <dbReference type="PROSITE" id="PS50112"/>
    </source>
</evidence>
<feature type="domain" description="PAS" evidence="13">
    <location>
        <begin position="28"/>
        <end position="100"/>
    </location>
</feature>
<dbReference type="InterPro" id="IPR003594">
    <property type="entry name" value="HATPase_dom"/>
</dbReference>
<dbReference type="InterPro" id="IPR013767">
    <property type="entry name" value="PAS_fold"/>
</dbReference>
<dbReference type="NCBIfam" id="TIGR00229">
    <property type="entry name" value="sensory_box"/>
    <property type="match status" value="4"/>
</dbReference>
<keyword evidence="7" id="KW-0067">ATP-binding</keyword>
<proteinExistence type="predicted"/>
<dbReference type="SMART" id="SM00448">
    <property type="entry name" value="REC"/>
    <property type="match status" value="1"/>
</dbReference>
<feature type="domain" description="PAC" evidence="14">
    <location>
        <begin position="494"/>
        <end position="545"/>
    </location>
</feature>
<feature type="domain" description="Response regulatory" evidence="12">
    <location>
        <begin position="825"/>
        <end position="934"/>
    </location>
</feature>
<evidence type="ECO:0000259" key="12">
    <source>
        <dbReference type="PROSITE" id="PS50110"/>
    </source>
</evidence>
<feature type="domain" description="PAS" evidence="13">
    <location>
        <begin position="434"/>
        <end position="491"/>
    </location>
</feature>
<dbReference type="InterPro" id="IPR000014">
    <property type="entry name" value="PAS"/>
</dbReference>
<feature type="domain" description="PAS" evidence="13">
    <location>
        <begin position="279"/>
        <end position="318"/>
    </location>
</feature>
<dbReference type="InterPro" id="IPR011006">
    <property type="entry name" value="CheY-like_superfamily"/>
</dbReference>
<dbReference type="PROSITE" id="PS50113">
    <property type="entry name" value="PAC"/>
    <property type="match status" value="3"/>
</dbReference>
<dbReference type="PROSITE" id="PS50110">
    <property type="entry name" value="RESPONSE_REGULATORY"/>
    <property type="match status" value="1"/>
</dbReference>
<keyword evidence="4" id="KW-0808">Transferase</keyword>
<keyword evidence="8" id="KW-0902">Two-component regulatory system</keyword>
<dbReference type="InterPro" id="IPR013655">
    <property type="entry name" value="PAS_fold_3"/>
</dbReference>
<dbReference type="RefSeq" id="WP_264880309.1">
    <property type="nucleotide sequence ID" value="NZ_JAPDOB010000001.1"/>
</dbReference>
<accession>A0ABT3JBR6</accession>
<keyword evidence="5" id="KW-0547">Nucleotide-binding</keyword>
<dbReference type="SUPFAM" id="SSF47384">
    <property type="entry name" value="Homodimeric domain of signal transducing histidine kinase"/>
    <property type="match status" value="1"/>
</dbReference>
<dbReference type="Pfam" id="PF00072">
    <property type="entry name" value="Response_reg"/>
    <property type="match status" value="1"/>
</dbReference>
<dbReference type="Gene3D" id="3.30.450.20">
    <property type="entry name" value="PAS domain"/>
    <property type="match status" value="4"/>
</dbReference>
<organism evidence="15 16">
    <name type="scientific">Sphingomonas arvum</name>
    <dbReference type="NCBI Taxonomy" id="2992113"/>
    <lineage>
        <taxon>Bacteria</taxon>
        <taxon>Pseudomonadati</taxon>
        <taxon>Pseudomonadota</taxon>
        <taxon>Alphaproteobacteria</taxon>
        <taxon>Sphingomonadales</taxon>
        <taxon>Sphingomonadaceae</taxon>
        <taxon>Sphingomonas</taxon>
    </lineage>
</organism>
<sequence length="938" mass="102727">MQSDKAPIATSSLAGAEELTRLNRSALPADAYRTLLDNMSEGVSLSDEGGIIVYTNPAENRMFGYRPGELLGQHVSVQNAYPPDENERIVATVIAELKASGFWRGEWRNRRKDGEVFTTTSRISAVDIEGRLHWLCVQEDITEQTRAADELRTSEARLALATHAASLGIWDWEIATGRMAYSPLAKEICGFAPEQEVTYENAKAVTHPDDYPRTSAMARRALDPELREVQPYEYRIVRPDGSIRWVIAHGEAVFDDVGGQPRAVRYVGTLQDITDRKQTEQELREQFAILAQLAEGVIVADANGRLTFVNDSAARLHGVGALGVEPGHYSDTYHLFTEDGRPYPPLELPLSRALRGETVEDARWLVQRPDGTSILAIGGARPIRDQAGDQIGAVLTLRDDTARDAAQRALRENEARLRAITDNLPGGMVYQVRVDADGEGRSFQFLSQSFEKLTGYSLDQVAAEPLLPYRTILPEDAGSLALAEEEAIRSLSPFDHEVRFRRADGEVRWARIISAPRQQTDGSTIWDGIKIDVTDQKRLETELNALNESLERRVRDRTVELERVHEQLRQSQKLEAMGQLTGGVAHDFNNLLTPILGSLDLVVQKPGLGEREQRLLRAALESAERAKTLVQRLLAFARRQPLQLGPVDVSATIGGMIDLVASTSGPRVRVSTDVQDGLPAALAERNQLEMALLNLCVNARDAMPEGGELSIAARRVAFTTGPSGELEPGKYVSIAVSDTGLGMTPEVAAKAIEPFFSTKGIGRGTGLGLSMVHGLASQLGGRMVIKSKLGLGTTIELILPVAEGVQTLPETVLDATIRPEKAKGTVLLVDDEESVRISTAEMLLEMGYTVRQAASGAEALRVLESWRAQFLLTDHLMPGMTGTELAEQVKRSHPTTRVLVISGYADIDGLPTKFPRLTKPFRKHELASALDGLIAKGR</sequence>
<dbReference type="InterPro" id="IPR035965">
    <property type="entry name" value="PAS-like_dom_sf"/>
</dbReference>
<evidence type="ECO:0000256" key="1">
    <source>
        <dbReference type="ARBA" id="ARBA00000085"/>
    </source>
</evidence>
<evidence type="ECO:0000256" key="7">
    <source>
        <dbReference type="ARBA" id="ARBA00022840"/>
    </source>
</evidence>
<dbReference type="SUPFAM" id="SSF52172">
    <property type="entry name" value="CheY-like"/>
    <property type="match status" value="1"/>
</dbReference>
<dbReference type="InterPro" id="IPR036890">
    <property type="entry name" value="HATPase_C_sf"/>
</dbReference>
<dbReference type="Pfam" id="PF00989">
    <property type="entry name" value="PAS"/>
    <property type="match status" value="1"/>
</dbReference>
<dbReference type="CDD" id="cd00130">
    <property type="entry name" value="PAS"/>
    <property type="match status" value="4"/>
</dbReference>
<dbReference type="PROSITE" id="PS50112">
    <property type="entry name" value="PAS"/>
    <property type="match status" value="3"/>
</dbReference>
<dbReference type="InterPro" id="IPR005467">
    <property type="entry name" value="His_kinase_dom"/>
</dbReference>
<dbReference type="PANTHER" id="PTHR43065">
    <property type="entry name" value="SENSOR HISTIDINE KINASE"/>
    <property type="match status" value="1"/>
</dbReference>
<dbReference type="InterPro" id="IPR003661">
    <property type="entry name" value="HisK_dim/P_dom"/>
</dbReference>
<dbReference type="SMART" id="SM00086">
    <property type="entry name" value="PAC"/>
    <property type="match status" value="4"/>
</dbReference>
<keyword evidence="6" id="KW-0418">Kinase</keyword>
<dbReference type="Gene3D" id="1.10.287.130">
    <property type="match status" value="1"/>
</dbReference>
<dbReference type="SUPFAM" id="SSF55874">
    <property type="entry name" value="ATPase domain of HSP90 chaperone/DNA topoisomerase II/histidine kinase"/>
    <property type="match status" value="1"/>
</dbReference>
<evidence type="ECO:0000256" key="2">
    <source>
        <dbReference type="ARBA" id="ARBA00012438"/>
    </source>
</evidence>
<evidence type="ECO:0000256" key="3">
    <source>
        <dbReference type="ARBA" id="ARBA00022553"/>
    </source>
</evidence>
<evidence type="ECO:0000256" key="9">
    <source>
        <dbReference type="PROSITE-ProRule" id="PRU00169"/>
    </source>
</evidence>
<dbReference type="InterPro" id="IPR001610">
    <property type="entry name" value="PAC"/>
</dbReference>
<keyword evidence="10" id="KW-0175">Coiled coil</keyword>
<keyword evidence="16" id="KW-1185">Reference proteome</keyword>
<feature type="coiled-coil region" evidence="10">
    <location>
        <begin position="536"/>
        <end position="567"/>
    </location>
</feature>
<dbReference type="PROSITE" id="PS50109">
    <property type="entry name" value="HIS_KIN"/>
    <property type="match status" value="1"/>
</dbReference>
<feature type="domain" description="PAC" evidence="14">
    <location>
        <begin position="230"/>
        <end position="285"/>
    </location>
</feature>
<dbReference type="CDD" id="cd00082">
    <property type="entry name" value="HisKA"/>
    <property type="match status" value="1"/>
</dbReference>
<dbReference type="InterPro" id="IPR004358">
    <property type="entry name" value="Sig_transdc_His_kin-like_C"/>
</dbReference>
<dbReference type="EMBL" id="JAPDOB010000001">
    <property type="protein sequence ID" value="MCW3796513.1"/>
    <property type="molecule type" value="Genomic_DNA"/>
</dbReference>
<dbReference type="Pfam" id="PF02518">
    <property type="entry name" value="HATPase_c"/>
    <property type="match status" value="1"/>
</dbReference>
<dbReference type="Gene3D" id="3.30.565.10">
    <property type="entry name" value="Histidine kinase-like ATPase, C-terminal domain"/>
    <property type="match status" value="1"/>
</dbReference>
<dbReference type="Gene3D" id="2.10.70.100">
    <property type="match status" value="1"/>
</dbReference>
<dbReference type="Pfam" id="PF08447">
    <property type="entry name" value="PAS_3"/>
    <property type="match status" value="2"/>
</dbReference>
<dbReference type="PRINTS" id="PR00344">
    <property type="entry name" value="BCTRLSENSOR"/>
</dbReference>
<comment type="catalytic activity">
    <reaction evidence="1">
        <text>ATP + protein L-histidine = ADP + protein N-phospho-L-histidine.</text>
        <dbReference type="EC" id="2.7.13.3"/>
    </reaction>
</comment>
<keyword evidence="3 9" id="KW-0597">Phosphoprotein</keyword>
<dbReference type="Gene3D" id="3.40.50.2300">
    <property type="match status" value="1"/>
</dbReference>
<protein>
    <recommendedName>
        <fullName evidence="2">histidine kinase</fullName>
        <ecNumber evidence="2">2.7.13.3</ecNumber>
    </recommendedName>
</protein>
<dbReference type="EC" id="2.7.13.3" evidence="2"/>
<dbReference type="SMART" id="SM00388">
    <property type="entry name" value="HisKA"/>
    <property type="match status" value="1"/>
</dbReference>
<dbReference type="SMART" id="SM00091">
    <property type="entry name" value="PAS"/>
    <property type="match status" value="4"/>
</dbReference>
<dbReference type="InterPro" id="IPR001789">
    <property type="entry name" value="Sig_transdc_resp-reg_receiver"/>
</dbReference>
<feature type="domain" description="Histidine kinase" evidence="11">
    <location>
        <begin position="583"/>
        <end position="803"/>
    </location>
</feature>
<evidence type="ECO:0000313" key="15">
    <source>
        <dbReference type="EMBL" id="MCW3796513.1"/>
    </source>
</evidence>
<dbReference type="Pfam" id="PF00512">
    <property type="entry name" value="HisKA"/>
    <property type="match status" value="1"/>
</dbReference>
<dbReference type="SUPFAM" id="SSF55785">
    <property type="entry name" value="PYP-like sensor domain (PAS domain)"/>
    <property type="match status" value="4"/>
</dbReference>
<evidence type="ECO:0000256" key="8">
    <source>
        <dbReference type="ARBA" id="ARBA00023012"/>
    </source>
</evidence>
<evidence type="ECO:0000256" key="10">
    <source>
        <dbReference type="SAM" id="Coils"/>
    </source>
</evidence>
<comment type="caution">
    <text evidence="15">The sequence shown here is derived from an EMBL/GenBank/DDBJ whole genome shotgun (WGS) entry which is preliminary data.</text>
</comment>
<dbReference type="InterPro" id="IPR036097">
    <property type="entry name" value="HisK_dim/P_sf"/>
</dbReference>
<evidence type="ECO:0000256" key="4">
    <source>
        <dbReference type="ARBA" id="ARBA00022679"/>
    </source>
</evidence>
<evidence type="ECO:0000313" key="16">
    <source>
        <dbReference type="Proteomes" id="UP001526246"/>
    </source>
</evidence>
<evidence type="ECO:0000259" key="11">
    <source>
        <dbReference type="PROSITE" id="PS50109"/>
    </source>
</evidence>
<dbReference type="InterPro" id="IPR000700">
    <property type="entry name" value="PAS-assoc_C"/>
</dbReference>
<gene>
    <name evidence="15" type="ORF">OMW55_01640</name>
</gene>
<evidence type="ECO:0000256" key="6">
    <source>
        <dbReference type="ARBA" id="ARBA00022777"/>
    </source>
</evidence>